<reference evidence="12 13" key="1">
    <citation type="submission" date="2006-07" db="EMBL/GenBank/DDBJ databases">
        <title>Annotation of the draft genome assembly of Chlorobium ferroxidans DSM 13031.</title>
        <authorList>
            <consortium name="US DOE Joint Genome Institute (JGI-ORNL)"/>
            <person name="Larimer F."/>
            <person name="Land M."/>
            <person name="Hauser L."/>
        </authorList>
    </citation>
    <scope>NUCLEOTIDE SEQUENCE [LARGE SCALE GENOMIC DNA]</scope>
    <source>
        <strain evidence="12 13">DSM 13031</strain>
    </source>
</reference>
<evidence type="ECO:0000259" key="11">
    <source>
        <dbReference type="PROSITE" id="PS51123"/>
    </source>
</evidence>
<evidence type="ECO:0000256" key="7">
    <source>
        <dbReference type="ARBA" id="ARBA00023306"/>
    </source>
</evidence>
<dbReference type="InterPro" id="IPR039001">
    <property type="entry name" value="Pal"/>
</dbReference>
<dbReference type="PROSITE" id="PS51123">
    <property type="entry name" value="OMPA_2"/>
    <property type="match status" value="1"/>
</dbReference>
<dbReference type="InterPro" id="IPR006664">
    <property type="entry name" value="OMP_bac"/>
</dbReference>
<gene>
    <name evidence="8" type="primary">pal</name>
    <name evidence="12" type="ORF">CferDRAFT_0382</name>
</gene>
<dbReference type="RefSeq" id="WP_006367016.1">
    <property type="nucleotide sequence ID" value="NZ_AASE01000022.1"/>
</dbReference>
<dbReference type="PROSITE" id="PS51257">
    <property type="entry name" value="PROKAR_LIPOPROTEIN"/>
    <property type="match status" value="1"/>
</dbReference>
<dbReference type="Proteomes" id="UP000004162">
    <property type="component" value="Unassembled WGS sequence"/>
</dbReference>
<accession>Q0YPZ6</accession>
<name>Q0YPZ6_9CHLB</name>
<evidence type="ECO:0000256" key="5">
    <source>
        <dbReference type="ARBA" id="ARBA00023237"/>
    </source>
</evidence>
<evidence type="ECO:0000256" key="1">
    <source>
        <dbReference type="ARBA" id="ARBA00022618"/>
    </source>
</evidence>
<comment type="caution">
    <text evidence="12">The sequence shown here is derived from an EMBL/GenBank/DDBJ whole genome shotgun (WGS) entry which is preliminary data.</text>
</comment>
<evidence type="ECO:0000256" key="9">
    <source>
        <dbReference type="SAM" id="MobiDB-lite"/>
    </source>
</evidence>
<sequence length="170" mass="18029">MRKTVNGIFILALMVTAGCSSKSAVTSTESTGGSTSSESSALSSPAQPSTPTGYGFDKYQTGPLGDVFFDFDSSTLGTEAQGQLKQNSEWLGSNTAKGALIEGHCDSRGTAEYNLALGERRAATAKEYLVKLGVAASRLESVSYGEERPFDAAQNDEAWAKNRRAHFVIK</sequence>
<feature type="region of interest" description="Disordered" evidence="9">
    <location>
        <begin position="24"/>
        <end position="56"/>
    </location>
</feature>
<evidence type="ECO:0000313" key="13">
    <source>
        <dbReference type="Proteomes" id="UP000004162"/>
    </source>
</evidence>
<dbReference type="OrthoDB" id="9805336at2"/>
<keyword evidence="1" id="KW-0132">Cell division</keyword>
<evidence type="ECO:0000256" key="10">
    <source>
        <dbReference type="SAM" id="SignalP"/>
    </source>
</evidence>
<keyword evidence="3 8" id="KW-0472">Membrane</keyword>
<dbReference type="AlphaFoldDB" id="Q0YPZ6"/>
<feature type="signal peptide" evidence="10">
    <location>
        <begin position="1"/>
        <end position="24"/>
    </location>
</feature>
<keyword evidence="6 8" id="KW-0449">Lipoprotein</keyword>
<protein>
    <recommendedName>
        <fullName evidence="8">Peptidoglycan-associated lipoprotein</fullName>
        <shortName evidence="8">PAL</shortName>
    </recommendedName>
</protein>
<dbReference type="InterPro" id="IPR036737">
    <property type="entry name" value="OmpA-like_sf"/>
</dbReference>
<dbReference type="HAMAP" id="MF_02204">
    <property type="entry name" value="Pal"/>
    <property type="match status" value="1"/>
</dbReference>
<dbReference type="CDD" id="cd07185">
    <property type="entry name" value="OmpA_C-like"/>
    <property type="match status" value="1"/>
</dbReference>
<dbReference type="SUPFAM" id="SSF103088">
    <property type="entry name" value="OmpA-like"/>
    <property type="match status" value="1"/>
</dbReference>
<keyword evidence="4 8" id="KW-0564">Palmitate</keyword>
<reference evidence="12 13" key="2">
    <citation type="submission" date="2006-07" db="EMBL/GenBank/DDBJ databases">
        <title>Sequencing of the draft genome and assembly of Chlorobium ferroxidans DSM 13031.</title>
        <authorList>
            <consortium name="US DOE Joint Genome Institute (JGI-PGF)"/>
            <person name="Copeland A."/>
            <person name="Lucas S."/>
            <person name="Lapidus A."/>
            <person name="Barry K."/>
            <person name="Glavina del Rio T."/>
            <person name="Dalin E."/>
            <person name="Tice H."/>
            <person name="Bruce D."/>
            <person name="Pitluck S."/>
            <person name="Richardson P."/>
        </authorList>
    </citation>
    <scope>NUCLEOTIDE SEQUENCE [LARGE SCALE GENOMIC DNA]</scope>
    <source>
        <strain evidence="12 13">DSM 13031</strain>
    </source>
</reference>
<dbReference type="InterPro" id="IPR006665">
    <property type="entry name" value="OmpA-like"/>
</dbReference>
<feature type="chain" id="PRO_5004179345" description="Peptidoglycan-associated lipoprotein" evidence="10">
    <location>
        <begin position="25"/>
        <end position="170"/>
    </location>
</feature>
<proteinExistence type="inferred from homology"/>
<dbReference type="Pfam" id="PF00691">
    <property type="entry name" value="OmpA"/>
    <property type="match status" value="1"/>
</dbReference>
<dbReference type="InterPro" id="IPR050330">
    <property type="entry name" value="Bact_OuterMem_StrucFunc"/>
</dbReference>
<dbReference type="PRINTS" id="PR01021">
    <property type="entry name" value="OMPADOMAIN"/>
</dbReference>
<dbReference type="GO" id="GO:0051301">
    <property type="term" value="P:cell division"/>
    <property type="evidence" value="ECO:0007669"/>
    <property type="project" value="UniProtKB-KW"/>
</dbReference>
<organism evidence="12 13">
    <name type="scientific">Chlorobium ferrooxidans DSM 13031</name>
    <dbReference type="NCBI Taxonomy" id="377431"/>
    <lineage>
        <taxon>Bacteria</taxon>
        <taxon>Pseudomonadati</taxon>
        <taxon>Chlorobiota</taxon>
        <taxon>Chlorobiia</taxon>
        <taxon>Chlorobiales</taxon>
        <taxon>Chlorobiaceae</taxon>
        <taxon>Chlorobium/Pelodictyon group</taxon>
        <taxon>Chlorobium</taxon>
    </lineage>
</organism>
<feature type="compositionally biased region" description="Low complexity" evidence="9">
    <location>
        <begin position="24"/>
        <end position="52"/>
    </location>
</feature>
<evidence type="ECO:0000256" key="8">
    <source>
        <dbReference type="HAMAP-Rule" id="MF_02204"/>
    </source>
</evidence>
<keyword evidence="2 8" id="KW-0732">Signal</keyword>
<evidence type="ECO:0000256" key="6">
    <source>
        <dbReference type="ARBA" id="ARBA00023288"/>
    </source>
</evidence>
<keyword evidence="13" id="KW-1185">Reference proteome</keyword>
<evidence type="ECO:0000313" key="12">
    <source>
        <dbReference type="EMBL" id="EAT58334.1"/>
    </source>
</evidence>
<feature type="domain" description="OmpA-like" evidence="11">
    <location>
        <begin position="56"/>
        <end position="170"/>
    </location>
</feature>
<comment type="subcellular location">
    <subcellularLocation>
        <location evidence="8">Cell outer membrane</location>
        <topology evidence="8">Lipid-anchor</topology>
    </subcellularLocation>
</comment>
<comment type="similarity">
    <text evidence="8">Belongs to the Pal lipoprotein family.</text>
</comment>
<evidence type="ECO:0000256" key="4">
    <source>
        <dbReference type="ARBA" id="ARBA00023139"/>
    </source>
</evidence>
<keyword evidence="7" id="KW-0131">Cell cycle</keyword>
<evidence type="ECO:0000256" key="3">
    <source>
        <dbReference type="ARBA" id="ARBA00023136"/>
    </source>
</evidence>
<dbReference type="PANTHER" id="PTHR30329">
    <property type="entry name" value="STATOR ELEMENT OF FLAGELLAR MOTOR COMPLEX"/>
    <property type="match status" value="1"/>
</dbReference>
<dbReference type="Gene3D" id="3.30.1330.60">
    <property type="entry name" value="OmpA-like domain"/>
    <property type="match status" value="1"/>
</dbReference>
<keyword evidence="5 8" id="KW-0998">Cell outer membrane</keyword>
<dbReference type="EMBL" id="AASE01000022">
    <property type="protein sequence ID" value="EAT58334.1"/>
    <property type="molecule type" value="Genomic_DNA"/>
</dbReference>
<dbReference type="PANTHER" id="PTHR30329:SF21">
    <property type="entry name" value="LIPOPROTEIN YIAD-RELATED"/>
    <property type="match status" value="1"/>
</dbReference>
<dbReference type="NCBIfam" id="TIGR02802">
    <property type="entry name" value="Pal_lipo"/>
    <property type="match status" value="1"/>
</dbReference>
<dbReference type="InterPro" id="IPR014169">
    <property type="entry name" value="Pal_lipo_C"/>
</dbReference>
<dbReference type="GO" id="GO:0009279">
    <property type="term" value="C:cell outer membrane"/>
    <property type="evidence" value="ECO:0007669"/>
    <property type="project" value="UniProtKB-SubCell"/>
</dbReference>
<evidence type="ECO:0000256" key="2">
    <source>
        <dbReference type="ARBA" id="ARBA00022729"/>
    </source>
</evidence>